<dbReference type="Gene3D" id="3.30.565.10">
    <property type="entry name" value="Histidine kinase-like ATPase, C-terminal domain"/>
    <property type="match status" value="1"/>
</dbReference>
<protein>
    <recommendedName>
        <fullName evidence="5">Chaperone protein HtpG</fullName>
    </recommendedName>
    <alternativeName>
        <fullName evidence="5">Heat shock protein HtpG</fullName>
    </alternativeName>
    <alternativeName>
        <fullName evidence="5">High temperature protein G</fullName>
    </alternativeName>
</protein>
<evidence type="ECO:0000256" key="2">
    <source>
        <dbReference type="ARBA" id="ARBA00022741"/>
    </source>
</evidence>
<name>A0A2W4CEL3_9HYPH</name>
<dbReference type="Gene3D" id="3.30.230.80">
    <property type="match status" value="1"/>
</dbReference>
<comment type="similarity">
    <text evidence="1 5">Belongs to the heat shock protein 90 family.</text>
</comment>
<evidence type="ECO:0000313" key="7">
    <source>
        <dbReference type="EMBL" id="PZM11559.1"/>
    </source>
</evidence>
<feature type="region of interest" description="A; substrate-binding" evidence="5">
    <location>
        <begin position="1"/>
        <end position="337"/>
    </location>
</feature>
<feature type="binding site" evidence="6">
    <location>
        <begin position="106"/>
        <end position="107"/>
    </location>
    <ligand>
        <name>ATP</name>
        <dbReference type="ChEBI" id="CHEBI:30616"/>
    </ligand>
</feature>
<evidence type="ECO:0000256" key="1">
    <source>
        <dbReference type="ARBA" id="ARBA00008239"/>
    </source>
</evidence>
<dbReference type="RefSeq" id="WP_111162044.1">
    <property type="nucleotide sequence ID" value="NZ_PCDP01000039.1"/>
</dbReference>
<dbReference type="InterPro" id="IPR037196">
    <property type="entry name" value="HSP90_C"/>
</dbReference>
<dbReference type="InterPro" id="IPR001404">
    <property type="entry name" value="Hsp90_fam"/>
</dbReference>
<keyword evidence="2 5" id="KW-0547">Nucleotide-binding</keyword>
<dbReference type="GO" id="GO:0140662">
    <property type="term" value="F:ATP-dependent protein folding chaperone"/>
    <property type="evidence" value="ECO:0007669"/>
    <property type="project" value="InterPro"/>
</dbReference>
<dbReference type="Proteomes" id="UP000248925">
    <property type="component" value="Unassembled WGS sequence"/>
</dbReference>
<dbReference type="Gene3D" id="3.40.50.11260">
    <property type="match status" value="1"/>
</dbReference>
<proteinExistence type="inferred from homology"/>
<evidence type="ECO:0000256" key="6">
    <source>
        <dbReference type="PIRSR" id="PIRSR002583-1"/>
    </source>
</evidence>
<dbReference type="EMBL" id="PCDP01000039">
    <property type="protein sequence ID" value="PZM11559.1"/>
    <property type="molecule type" value="Genomic_DNA"/>
</dbReference>
<keyword evidence="4 5" id="KW-0143">Chaperone</keyword>
<dbReference type="PROSITE" id="PS00298">
    <property type="entry name" value="HSP90"/>
    <property type="match status" value="1"/>
</dbReference>
<evidence type="ECO:0000256" key="4">
    <source>
        <dbReference type="ARBA" id="ARBA00023186"/>
    </source>
</evidence>
<comment type="subunit">
    <text evidence="5">Homodimer.</text>
</comment>
<dbReference type="GO" id="GO:0005524">
    <property type="term" value="F:ATP binding"/>
    <property type="evidence" value="ECO:0007669"/>
    <property type="project" value="UniProtKB-UniRule"/>
</dbReference>
<dbReference type="OrthoDB" id="9802640at2"/>
<dbReference type="InterPro" id="IPR020575">
    <property type="entry name" value="Hsp90_N"/>
</dbReference>
<dbReference type="GO" id="GO:0051082">
    <property type="term" value="F:unfolded protein binding"/>
    <property type="evidence" value="ECO:0007669"/>
    <property type="project" value="UniProtKB-UniRule"/>
</dbReference>
<gene>
    <name evidence="5" type="primary">htpG</name>
    <name evidence="7" type="ORF">CPY51_20240</name>
</gene>
<keyword evidence="8" id="KW-1185">Reference proteome</keyword>
<dbReference type="HAMAP" id="MF_00505">
    <property type="entry name" value="HSP90"/>
    <property type="match status" value="1"/>
</dbReference>
<dbReference type="GO" id="GO:0016887">
    <property type="term" value="F:ATP hydrolysis activity"/>
    <property type="evidence" value="ECO:0007669"/>
    <property type="project" value="InterPro"/>
</dbReference>
<feature type="binding site" evidence="6">
    <location>
        <position position="40"/>
    </location>
    <ligand>
        <name>ATP</name>
        <dbReference type="ChEBI" id="CHEBI:30616"/>
    </ligand>
</feature>
<dbReference type="NCBIfam" id="NF003555">
    <property type="entry name" value="PRK05218.1"/>
    <property type="match status" value="1"/>
</dbReference>
<dbReference type="Pfam" id="PF13589">
    <property type="entry name" value="HATPase_c_3"/>
    <property type="match status" value="1"/>
</dbReference>
<feature type="region of interest" description="C" evidence="5">
    <location>
        <begin position="554"/>
        <end position="631"/>
    </location>
</feature>
<feature type="binding site" evidence="6">
    <location>
        <position position="44"/>
    </location>
    <ligand>
        <name>ATP</name>
        <dbReference type="ChEBI" id="CHEBI:30616"/>
    </ligand>
</feature>
<comment type="subcellular location">
    <subcellularLocation>
        <location evidence="5">Cytoplasm</location>
    </subcellularLocation>
</comment>
<dbReference type="Pfam" id="PF00183">
    <property type="entry name" value="HSP90"/>
    <property type="match status" value="1"/>
</dbReference>
<feature type="binding site" evidence="6">
    <location>
        <position position="182"/>
    </location>
    <ligand>
        <name>ATP</name>
        <dbReference type="ChEBI" id="CHEBI:30616"/>
    </ligand>
</feature>
<sequence>MTTNTSDSTPKQHVFEADVARLLHMMVHSVYTDKDVFLRELISNGADACEKLRYEAITSPGLLSDDQPARMTVLLDEENLRLVLEDNGIGMSHDEMAEALGTIARSGTRAFMERVEAAKEKEGAQLIGQFGVGFYSAFMVADRVDVISRRAGSDEAWLWSSDGKGSYTVGPADIADAPARGTRIMLHLMEDAKTYTSRWTIERIVKEQSGHVPVPIYIVEKPGAEAVEVTDGSALWTKPKSEITKDEYNDFYRGISGQYDEPAVTVHFRAEGRHEYTALAFVPGSQPFDLFDPDRKGRIKLYVKRVFITDDAELLPRYLRFIRGLIDTSDLPLNVSREMIQESPILAAIRKGLTSRILTSLEKLGENDAEAFIKVWEAFGTVLKEGIYEDYERRAQLMALSRFRSTAGAAGFRSLADYIKDMNQGQTAIYYLAGSNLEQLRSSPQIEGFRARGIEVLLLTDPVDSFWVTNAPDFEGKSFKSVSQGAADLDQIAKPDGAAPTKAETTEDVGNLIAFAKSALGEAVSDVRASDRLTESAVCLVAPEHGPDRQLEKILQGAGRLDAAAKPVLEINPDHALIRAIAGTSVEDAAFREDAVQLLLDQARVLDGDKPENPRAFAERLARVFERALKG</sequence>
<dbReference type="SUPFAM" id="SSF110942">
    <property type="entry name" value="HSP90 C-terminal domain"/>
    <property type="match status" value="1"/>
</dbReference>
<evidence type="ECO:0000313" key="8">
    <source>
        <dbReference type="Proteomes" id="UP000248925"/>
    </source>
</evidence>
<feature type="binding site" evidence="6">
    <location>
        <begin position="129"/>
        <end position="134"/>
    </location>
    <ligand>
        <name>ATP</name>
        <dbReference type="ChEBI" id="CHEBI:30616"/>
    </ligand>
</feature>
<dbReference type="Gene3D" id="1.20.120.790">
    <property type="entry name" value="Heat shock protein 90, C-terminal domain"/>
    <property type="match status" value="1"/>
</dbReference>
<evidence type="ECO:0000256" key="3">
    <source>
        <dbReference type="ARBA" id="ARBA00022840"/>
    </source>
</evidence>
<dbReference type="CDD" id="cd16927">
    <property type="entry name" value="HATPase_Hsp90-like"/>
    <property type="match status" value="1"/>
</dbReference>
<organism evidence="7 8">
    <name type="scientific">Rhizobium tubonense</name>
    <dbReference type="NCBI Taxonomy" id="484088"/>
    <lineage>
        <taxon>Bacteria</taxon>
        <taxon>Pseudomonadati</taxon>
        <taxon>Pseudomonadota</taxon>
        <taxon>Alphaproteobacteria</taxon>
        <taxon>Hyphomicrobiales</taxon>
        <taxon>Rhizobiaceae</taxon>
        <taxon>Rhizobium/Agrobacterium group</taxon>
        <taxon>Rhizobium</taxon>
    </lineage>
</organism>
<feature type="region of interest" description="B" evidence="5">
    <location>
        <begin position="338"/>
        <end position="553"/>
    </location>
</feature>
<feature type="binding site" evidence="6">
    <location>
        <position position="86"/>
    </location>
    <ligand>
        <name>ATP</name>
        <dbReference type="ChEBI" id="CHEBI:30616"/>
    </ligand>
</feature>
<dbReference type="PRINTS" id="PR00775">
    <property type="entry name" value="HEATSHOCK90"/>
</dbReference>
<dbReference type="PIRSF" id="PIRSF002583">
    <property type="entry name" value="Hsp90"/>
    <property type="match status" value="1"/>
</dbReference>
<keyword evidence="5" id="KW-0346">Stress response</keyword>
<reference evidence="7 8" key="1">
    <citation type="journal article" date="2018" name="Sci. Rep.">
        <title>Rhizobium tumorigenes sp. nov., a novel plant tumorigenic bacterium isolated from cane gall tumors on thornless blackberry.</title>
        <authorList>
            <person name="Kuzmanovi N."/>
            <person name="Smalla K."/>
            <person name="Gronow S."/>
            <person name="PuBawska J."/>
        </authorList>
    </citation>
    <scope>NUCLEOTIDE SEQUENCE [LARGE SCALE GENOMIC DNA]</scope>
    <source>
        <strain evidence="7 8">CCBAU 85046</strain>
    </source>
</reference>
<dbReference type="InterPro" id="IPR036890">
    <property type="entry name" value="HATPase_C_sf"/>
</dbReference>
<keyword evidence="3 5" id="KW-0067">ATP-binding</keyword>
<dbReference type="PANTHER" id="PTHR11528">
    <property type="entry name" value="HEAT SHOCK PROTEIN 90 FAMILY MEMBER"/>
    <property type="match status" value="1"/>
</dbReference>
<feature type="binding site" evidence="6">
    <location>
        <position position="337"/>
    </location>
    <ligand>
        <name>ATP</name>
        <dbReference type="ChEBI" id="CHEBI:30616"/>
    </ligand>
</feature>
<dbReference type="InterPro" id="IPR020568">
    <property type="entry name" value="Ribosomal_Su5_D2-typ_SF"/>
</dbReference>
<feature type="binding site" evidence="6">
    <location>
        <position position="91"/>
    </location>
    <ligand>
        <name>ATP</name>
        <dbReference type="ChEBI" id="CHEBI:30616"/>
    </ligand>
</feature>
<keyword evidence="5" id="KW-0963">Cytoplasm</keyword>
<dbReference type="AlphaFoldDB" id="A0A2W4CEL3"/>
<comment type="caution">
    <text evidence="7">The sequence shown here is derived from an EMBL/GenBank/DDBJ whole genome shotgun (WGS) entry which is preliminary data.</text>
</comment>
<dbReference type="SUPFAM" id="SSF55874">
    <property type="entry name" value="ATPase domain of HSP90 chaperone/DNA topoisomerase II/histidine kinase"/>
    <property type="match status" value="1"/>
</dbReference>
<evidence type="ECO:0000256" key="5">
    <source>
        <dbReference type="HAMAP-Rule" id="MF_00505"/>
    </source>
</evidence>
<dbReference type="SUPFAM" id="SSF54211">
    <property type="entry name" value="Ribosomal protein S5 domain 2-like"/>
    <property type="match status" value="1"/>
</dbReference>
<dbReference type="GO" id="GO:0005737">
    <property type="term" value="C:cytoplasm"/>
    <property type="evidence" value="ECO:0007669"/>
    <property type="project" value="UniProtKB-SubCell"/>
</dbReference>
<comment type="function">
    <text evidence="5">Molecular chaperone. Has ATPase activity.</text>
</comment>
<accession>A0A2W4CEL3</accession>
<dbReference type="InterPro" id="IPR019805">
    <property type="entry name" value="Heat_shock_protein_90_CS"/>
</dbReference>